<sequence length="69" mass="7729">MRISSKLEKFGIFRLRVDETLYVSTTVTAPDSFRRGTLYLTMTVNATVTITLRCIPVSADETLYVIPGV</sequence>
<gene>
    <name evidence="1" type="ORF">F383_32584</name>
</gene>
<evidence type="ECO:0000313" key="2">
    <source>
        <dbReference type="Proteomes" id="UP000032142"/>
    </source>
</evidence>
<name>A0A0B0PN46_GOSAR</name>
<proteinExistence type="predicted"/>
<dbReference type="Proteomes" id="UP000032142">
    <property type="component" value="Unassembled WGS sequence"/>
</dbReference>
<dbReference type="EMBL" id="KN434114">
    <property type="protein sequence ID" value="KHG25864.1"/>
    <property type="molecule type" value="Genomic_DNA"/>
</dbReference>
<evidence type="ECO:0000313" key="1">
    <source>
        <dbReference type="EMBL" id="KHG25864.1"/>
    </source>
</evidence>
<dbReference type="AlphaFoldDB" id="A0A0B0PN46"/>
<protein>
    <submittedName>
        <fullName evidence="1">Uncharacterized protein</fullName>
    </submittedName>
</protein>
<reference evidence="2" key="1">
    <citation type="submission" date="2014-09" db="EMBL/GenBank/DDBJ databases">
        <authorList>
            <person name="Mudge J."/>
            <person name="Ramaraj T."/>
            <person name="Lindquist I.E."/>
            <person name="Bharti A.K."/>
            <person name="Sundararajan A."/>
            <person name="Cameron C.T."/>
            <person name="Woodward J.E."/>
            <person name="May G.D."/>
            <person name="Brubaker C."/>
            <person name="Broadhvest J."/>
            <person name="Wilkins T.A."/>
        </authorList>
    </citation>
    <scope>NUCLEOTIDE SEQUENCE</scope>
    <source>
        <strain evidence="2">cv. AKA8401</strain>
    </source>
</reference>
<organism evidence="1 2">
    <name type="scientific">Gossypium arboreum</name>
    <name type="common">Tree cotton</name>
    <name type="synonym">Gossypium nanking</name>
    <dbReference type="NCBI Taxonomy" id="29729"/>
    <lineage>
        <taxon>Eukaryota</taxon>
        <taxon>Viridiplantae</taxon>
        <taxon>Streptophyta</taxon>
        <taxon>Embryophyta</taxon>
        <taxon>Tracheophyta</taxon>
        <taxon>Spermatophyta</taxon>
        <taxon>Magnoliopsida</taxon>
        <taxon>eudicotyledons</taxon>
        <taxon>Gunneridae</taxon>
        <taxon>Pentapetalae</taxon>
        <taxon>rosids</taxon>
        <taxon>malvids</taxon>
        <taxon>Malvales</taxon>
        <taxon>Malvaceae</taxon>
        <taxon>Malvoideae</taxon>
        <taxon>Gossypium</taxon>
    </lineage>
</organism>
<accession>A0A0B0PN46</accession>
<keyword evidence="2" id="KW-1185">Reference proteome</keyword>